<keyword evidence="4" id="KW-0813">Transport</keyword>
<dbReference type="SMART" id="SM00382">
    <property type="entry name" value="AAA"/>
    <property type="match status" value="1"/>
</dbReference>
<evidence type="ECO:0000259" key="15">
    <source>
        <dbReference type="SMART" id="SM00962"/>
    </source>
</evidence>
<dbReference type="Proteomes" id="UP000321933">
    <property type="component" value="Unassembled WGS sequence"/>
</dbReference>
<feature type="domain" description="SRP54-type proteins GTP-binding" evidence="15">
    <location>
        <begin position="177"/>
        <end position="376"/>
    </location>
</feature>
<keyword evidence="6" id="KW-0547">Nucleotide-binding</keyword>
<keyword evidence="11" id="KW-1006">Bacterial flagellum protein export</keyword>
<protein>
    <recommendedName>
        <fullName evidence="3 13">Flagellar biosynthesis protein FlhF</fullName>
    </recommendedName>
</protein>
<dbReference type="PANTHER" id="PTHR43134">
    <property type="entry name" value="SIGNAL RECOGNITION PARTICLE RECEPTOR SUBUNIT ALPHA"/>
    <property type="match status" value="1"/>
</dbReference>
<gene>
    <name evidence="16" type="primary">flhF</name>
    <name evidence="16" type="ORF">FVW59_02565</name>
</gene>
<evidence type="ECO:0000259" key="14">
    <source>
        <dbReference type="SMART" id="SM00382"/>
    </source>
</evidence>
<proteinExistence type="inferred from homology"/>
<keyword evidence="16" id="KW-0969">Cilium</keyword>
<dbReference type="GO" id="GO:0005047">
    <property type="term" value="F:signal recognition particle binding"/>
    <property type="evidence" value="ECO:0007669"/>
    <property type="project" value="TreeGrafter"/>
</dbReference>
<dbReference type="GO" id="GO:0044781">
    <property type="term" value="P:bacterial-type flagellum organization"/>
    <property type="evidence" value="ECO:0007669"/>
    <property type="project" value="UniProtKB-UniRule"/>
</dbReference>
<evidence type="ECO:0000256" key="11">
    <source>
        <dbReference type="ARBA" id="ARBA00023225"/>
    </source>
</evidence>
<dbReference type="GO" id="GO:0015031">
    <property type="term" value="P:protein transport"/>
    <property type="evidence" value="ECO:0007669"/>
    <property type="project" value="UniProtKB-KW"/>
</dbReference>
<keyword evidence="5" id="KW-1003">Cell membrane</keyword>
<dbReference type="GO" id="GO:0005886">
    <property type="term" value="C:plasma membrane"/>
    <property type="evidence" value="ECO:0007669"/>
    <property type="project" value="UniProtKB-SubCell"/>
</dbReference>
<name>A0A5C9A3Z9_9GAMM</name>
<dbReference type="PANTHER" id="PTHR43134:SF3">
    <property type="entry name" value="FLAGELLAR BIOSYNTHESIS PROTEIN FLHF"/>
    <property type="match status" value="1"/>
</dbReference>
<dbReference type="InterPro" id="IPR000897">
    <property type="entry name" value="SRP54_GTPase_dom"/>
</dbReference>
<evidence type="ECO:0000256" key="13">
    <source>
        <dbReference type="NCBIfam" id="TIGR03499"/>
    </source>
</evidence>
<dbReference type="SMART" id="SM00962">
    <property type="entry name" value="SRP54"/>
    <property type="match status" value="1"/>
</dbReference>
<dbReference type="NCBIfam" id="TIGR03499">
    <property type="entry name" value="FlhF"/>
    <property type="match status" value="1"/>
</dbReference>
<reference evidence="16 17" key="1">
    <citation type="submission" date="2019-08" db="EMBL/GenBank/DDBJ databases">
        <title>Parahaliea maris sp. nov., isolated from the surface seawater.</title>
        <authorList>
            <person name="Liu Y."/>
        </authorList>
    </citation>
    <scope>NUCLEOTIDE SEQUENCE [LARGE SCALE GENOMIC DNA]</scope>
    <source>
        <strain evidence="16 17">S2-26</strain>
    </source>
</reference>
<dbReference type="SUPFAM" id="SSF52540">
    <property type="entry name" value="P-loop containing nucleoside triphosphate hydrolases"/>
    <property type="match status" value="1"/>
</dbReference>
<dbReference type="GO" id="GO:0005525">
    <property type="term" value="F:GTP binding"/>
    <property type="evidence" value="ECO:0007669"/>
    <property type="project" value="UniProtKB-UniRule"/>
</dbReference>
<keyword evidence="17" id="KW-1185">Reference proteome</keyword>
<evidence type="ECO:0000256" key="9">
    <source>
        <dbReference type="ARBA" id="ARBA00023134"/>
    </source>
</evidence>
<comment type="function">
    <text evidence="12">Necessary for flagellar biosynthesis. May be involved in translocation of the flagellum.</text>
</comment>
<organism evidence="16 17">
    <name type="scientific">Parahaliea aestuarii</name>
    <dbReference type="NCBI Taxonomy" id="1852021"/>
    <lineage>
        <taxon>Bacteria</taxon>
        <taxon>Pseudomonadati</taxon>
        <taxon>Pseudomonadota</taxon>
        <taxon>Gammaproteobacteria</taxon>
        <taxon>Cellvibrionales</taxon>
        <taxon>Halieaceae</taxon>
        <taxon>Parahaliea</taxon>
    </lineage>
</organism>
<dbReference type="AlphaFoldDB" id="A0A5C9A3Z9"/>
<keyword evidence="9" id="KW-0342">GTP-binding</keyword>
<evidence type="ECO:0000256" key="1">
    <source>
        <dbReference type="ARBA" id="ARBA00004413"/>
    </source>
</evidence>
<keyword evidence="10" id="KW-0472">Membrane</keyword>
<evidence type="ECO:0000256" key="3">
    <source>
        <dbReference type="ARBA" id="ARBA00014919"/>
    </source>
</evidence>
<keyword evidence="8" id="KW-0653">Protein transport</keyword>
<dbReference type="Pfam" id="PF00448">
    <property type="entry name" value="SRP54"/>
    <property type="match status" value="1"/>
</dbReference>
<dbReference type="CDD" id="cd17873">
    <property type="entry name" value="FlhF"/>
    <property type="match status" value="1"/>
</dbReference>
<evidence type="ECO:0000256" key="4">
    <source>
        <dbReference type="ARBA" id="ARBA00022448"/>
    </source>
</evidence>
<evidence type="ECO:0000256" key="8">
    <source>
        <dbReference type="ARBA" id="ARBA00022927"/>
    </source>
</evidence>
<dbReference type="InterPro" id="IPR020006">
    <property type="entry name" value="FlhF"/>
</dbReference>
<comment type="subcellular location">
    <subcellularLocation>
        <location evidence="1">Cell membrane</location>
        <topology evidence="1">Peripheral membrane protein</topology>
        <orientation evidence="1">Cytoplasmic side</orientation>
    </subcellularLocation>
</comment>
<evidence type="ECO:0000256" key="6">
    <source>
        <dbReference type="ARBA" id="ARBA00022741"/>
    </source>
</evidence>
<keyword evidence="16" id="KW-0966">Cell projection</keyword>
<evidence type="ECO:0000256" key="5">
    <source>
        <dbReference type="ARBA" id="ARBA00022475"/>
    </source>
</evidence>
<evidence type="ECO:0000256" key="10">
    <source>
        <dbReference type="ARBA" id="ARBA00023136"/>
    </source>
</evidence>
<dbReference type="FunFam" id="3.40.50.300:FF:000695">
    <property type="entry name" value="Flagellar biosynthesis regulator FlhF"/>
    <property type="match status" value="1"/>
</dbReference>
<dbReference type="RefSeq" id="WP_148062652.1">
    <property type="nucleotide sequence ID" value="NZ_VRYZ01000001.1"/>
</dbReference>
<dbReference type="GO" id="GO:0006614">
    <property type="term" value="P:SRP-dependent cotranslational protein targeting to membrane"/>
    <property type="evidence" value="ECO:0007669"/>
    <property type="project" value="UniProtKB-UniRule"/>
</dbReference>
<evidence type="ECO:0000313" key="17">
    <source>
        <dbReference type="Proteomes" id="UP000321933"/>
    </source>
</evidence>
<keyword evidence="7" id="KW-1005">Bacterial flagellum biogenesis</keyword>
<dbReference type="EMBL" id="VRYZ01000001">
    <property type="protein sequence ID" value="TXS94809.1"/>
    <property type="molecule type" value="Genomic_DNA"/>
</dbReference>
<evidence type="ECO:0000256" key="7">
    <source>
        <dbReference type="ARBA" id="ARBA00022795"/>
    </source>
</evidence>
<comment type="caution">
    <text evidence="16">The sequence shown here is derived from an EMBL/GenBank/DDBJ whole genome shotgun (WGS) entry which is preliminary data.</text>
</comment>
<dbReference type="GO" id="GO:0003924">
    <property type="term" value="F:GTPase activity"/>
    <property type="evidence" value="ECO:0007669"/>
    <property type="project" value="UniProtKB-UniRule"/>
</dbReference>
<dbReference type="OrthoDB" id="9778554at2"/>
<accession>A0A5C9A3Z9</accession>
<comment type="similarity">
    <text evidence="2">Belongs to the GTP-binding SRP family.</text>
</comment>
<dbReference type="InterPro" id="IPR047040">
    <property type="entry name" value="FlhF__GTPase_dom"/>
</dbReference>
<dbReference type="Gene3D" id="3.40.50.300">
    <property type="entry name" value="P-loop containing nucleotide triphosphate hydrolases"/>
    <property type="match status" value="1"/>
</dbReference>
<sequence>MTVKRFVGTSSREAMRQVRAVLGEDALIIANRPTDAGIEILAMADGEAGGAETVSLAPKPRLQAVETSTAGAVDTASLLASHERLLNEVQAMREMLDAARPPQPVEVDTPDEAGEQQYKDLRSRLLGAGFGAGLAEDIAATAGPGLTPGAATDTWLVRQLQNRLRTPADAVAELEEGGLLALVGPTGVGKTTTAAKLAARYAMRYGSGDIALVSADHYRVGARDQLKVYADLLGVAMHVLAPGESLADLPQDIASKPLLIVDTAGMGQRDQRLREQMQQLAGGTRPVRAVLMVNASSQAETLDDTVVAYREAARSAGVEIVNAIVSKLDEAPRLGPALATIMRHNLCLHFVAYGQRVPEDLAPAAAGELMSEALMASASPEDEVAGARDPLDRGLALQSVWQQLSRELGELDSLQRVWGGEAAAALAEAPAATRFLVQGRDATEDFLALDRGGLALLSPVAAGPARQLPQRAEGCGLMLSKLPDSHSALMLLERQIPWLVAASHQSRVYCEGQRMPLSQLWSRAESAGAMAVNFRAREVQLRLHTVTVYAAPGGRRRRCSVRLRACLGELRNLDTGAVVGRRYWLAPAELHADDCRALLAQQMFAETFFALRRKASDLLGERLPTWRGQAARLHCVAHGLAALACRLDGDHSEWALDVRAQLLALDGRTRRRSPQLLLQALLQLFGQREALRRLALSLPAGNA</sequence>
<keyword evidence="16" id="KW-0282">Flagellum</keyword>
<feature type="domain" description="AAA+ ATPase" evidence="14">
    <location>
        <begin position="176"/>
        <end position="322"/>
    </location>
</feature>
<evidence type="ECO:0000313" key="16">
    <source>
        <dbReference type="EMBL" id="TXS94809.1"/>
    </source>
</evidence>
<evidence type="ECO:0000256" key="2">
    <source>
        <dbReference type="ARBA" id="ARBA00008531"/>
    </source>
</evidence>
<dbReference type="InterPro" id="IPR003593">
    <property type="entry name" value="AAA+_ATPase"/>
</dbReference>
<evidence type="ECO:0000256" key="12">
    <source>
        <dbReference type="ARBA" id="ARBA00025337"/>
    </source>
</evidence>
<dbReference type="InterPro" id="IPR027417">
    <property type="entry name" value="P-loop_NTPase"/>
</dbReference>